<dbReference type="GO" id="GO:0050684">
    <property type="term" value="P:regulation of mRNA processing"/>
    <property type="evidence" value="ECO:0007669"/>
    <property type="project" value="TreeGrafter"/>
</dbReference>
<accession>W9XQ67</accession>
<name>W9XQ67_9EURO</name>
<dbReference type="OrthoDB" id="5979581at2759"/>
<evidence type="ECO:0000259" key="10">
    <source>
        <dbReference type="PROSITE" id="PS50011"/>
    </source>
</evidence>
<dbReference type="EMBL" id="AMGY01000005">
    <property type="protein sequence ID" value="EXJ82333.1"/>
    <property type="molecule type" value="Genomic_DNA"/>
</dbReference>
<reference evidence="11 12" key="1">
    <citation type="submission" date="2013-03" db="EMBL/GenBank/DDBJ databases">
        <title>The Genome Sequence of Capronia epimyces CBS 606.96.</title>
        <authorList>
            <consortium name="The Broad Institute Genomics Platform"/>
            <person name="Cuomo C."/>
            <person name="de Hoog S."/>
            <person name="Gorbushina A."/>
            <person name="Walker B."/>
            <person name="Young S.K."/>
            <person name="Zeng Q."/>
            <person name="Gargeya S."/>
            <person name="Fitzgerald M."/>
            <person name="Haas B."/>
            <person name="Abouelleil A."/>
            <person name="Allen A.W."/>
            <person name="Alvarado L."/>
            <person name="Arachchi H.M."/>
            <person name="Berlin A.M."/>
            <person name="Chapman S.B."/>
            <person name="Gainer-Dewar J."/>
            <person name="Goldberg J."/>
            <person name="Griggs A."/>
            <person name="Gujja S."/>
            <person name="Hansen M."/>
            <person name="Howarth C."/>
            <person name="Imamovic A."/>
            <person name="Ireland A."/>
            <person name="Larimer J."/>
            <person name="McCowan C."/>
            <person name="Murphy C."/>
            <person name="Pearson M."/>
            <person name="Poon T.W."/>
            <person name="Priest M."/>
            <person name="Roberts A."/>
            <person name="Saif S."/>
            <person name="Shea T."/>
            <person name="Sisk P."/>
            <person name="Sykes S."/>
            <person name="Wortman J."/>
            <person name="Nusbaum C."/>
            <person name="Birren B."/>
        </authorList>
    </citation>
    <scope>NUCLEOTIDE SEQUENCE [LARGE SCALE GENOMIC DNA]</scope>
    <source>
        <strain evidence="11 12">CBS 606.96</strain>
    </source>
</reference>
<evidence type="ECO:0000256" key="9">
    <source>
        <dbReference type="PROSITE-ProRule" id="PRU10141"/>
    </source>
</evidence>
<dbReference type="PROSITE" id="PS00107">
    <property type="entry name" value="PROTEIN_KINASE_ATP"/>
    <property type="match status" value="1"/>
</dbReference>
<evidence type="ECO:0000256" key="4">
    <source>
        <dbReference type="ARBA" id="ARBA00022741"/>
    </source>
</evidence>
<keyword evidence="5 11" id="KW-0418">Kinase</keyword>
<dbReference type="PANTHER" id="PTHR47634">
    <property type="entry name" value="PROTEIN KINASE DOMAIN-CONTAINING PROTEIN-RELATED"/>
    <property type="match status" value="1"/>
</dbReference>
<evidence type="ECO:0000256" key="1">
    <source>
        <dbReference type="ARBA" id="ARBA00012513"/>
    </source>
</evidence>
<evidence type="ECO:0000256" key="3">
    <source>
        <dbReference type="ARBA" id="ARBA00022679"/>
    </source>
</evidence>
<dbReference type="PROSITE" id="PS50011">
    <property type="entry name" value="PROTEIN_KINASE_DOM"/>
    <property type="match status" value="1"/>
</dbReference>
<dbReference type="InterPro" id="IPR011009">
    <property type="entry name" value="Kinase-like_dom_sf"/>
</dbReference>
<organism evidence="11 12">
    <name type="scientific">Capronia epimyces CBS 606.96</name>
    <dbReference type="NCBI Taxonomy" id="1182542"/>
    <lineage>
        <taxon>Eukaryota</taxon>
        <taxon>Fungi</taxon>
        <taxon>Dikarya</taxon>
        <taxon>Ascomycota</taxon>
        <taxon>Pezizomycotina</taxon>
        <taxon>Eurotiomycetes</taxon>
        <taxon>Chaetothyriomycetidae</taxon>
        <taxon>Chaetothyriales</taxon>
        <taxon>Herpotrichiellaceae</taxon>
        <taxon>Capronia</taxon>
    </lineage>
</organism>
<keyword evidence="6 9" id="KW-0067">ATP-binding</keyword>
<dbReference type="GO" id="GO:0000245">
    <property type="term" value="P:spliceosomal complex assembly"/>
    <property type="evidence" value="ECO:0007669"/>
    <property type="project" value="TreeGrafter"/>
</dbReference>
<feature type="binding site" evidence="9">
    <location>
        <position position="67"/>
    </location>
    <ligand>
        <name>ATP</name>
        <dbReference type="ChEBI" id="CHEBI:30616"/>
    </ligand>
</feature>
<evidence type="ECO:0000256" key="6">
    <source>
        <dbReference type="ARBA" id="ARBA00022840"/>
    </source>
</evidence>
<dbReference type="AlphaFoldDB" id="W9XQ67"/>
<dbReference type="SUPFAM" id="SSF56112">
    <property type="entry name" value="Protein kinase-like (PK-like)"/>
    <property type="match status" value="1"/>
</dbReference>
<keyword evidence="12" id="KW-1185">Reference proteome</keyword>
<dbReference type="Proteomes" id="UP000019478">
    <property type="component" value="Unassembled WGS sequence"/>
</dbReference>
<dbReference type="HOGENOM" id="CLU_000288_81_1_1"/>
<comment type="caution">
    <text evidence="11">The sequence shown here is derived from an EMBL/GenBank/DDBJ whole genome shotgun (WGS) entry which is preliminary data.</text>
</comment>
<dbReference type="RefSeq" id="XP_007734456.1">
    <property type="nucleotide sequence ID" value="XM_007736266.1"/>
</dbReference>
<dbReference type="eggNOG" id="KOG1290">
    <property type="taxonomic scope" value="Eukaryota"/>
</dbReference>
<dbReference type="GO" id="GO:0005524">
    <property type="term" value="F:ATP binding"/>
    <property type="evidence" value="ECO:0007669"/>
    <property type="project" value="UniProtKB-UniRule"/>
</dbReference>
<comment type="catalytic activity">
    <reaction evidence="8">
        <text>L-seryl-[protein] + ATP = O-phospho-L-seryl-[protein] + ADP + H(+)</text>
        <dbReference type="Rhea" id="RHEA:17989"/>
        <dbReference type="Rhea" id="RHEA-COMP:9863"/>
        <dbReference type="Rhea" id="RHEA-COMP:11604"/>
        <dbReference type="ChEBI" id="CHEBI:15378"/>
        <dbReference type="ChEBI" id="CHEBI:29999"/>
        <dbReference type="ChEBI" id="CHEBI:30616"/>
        <dbReference type="ChEBI" id="CHEBI:83421"/>
        <dbReference type="ChEBI" id="CHEBI:456216"/>
        <dbReference type="EC" id="2.7.11.1"/>
    </reaction>
</comment>
<keyword evidence="2" id="KW-0723">Serine/threonine-protein kinase</keyword>
<evidence type="ECO:0000313" key="11">
    <source>
        <dbReference type="EMBL" id="EXJ82333.1"/>
    </source>
</evidence>
<feature type="domain" description="Protein kinase" evidence="10">
    <location>
        <begin position="38"/>
        <end position="389"/>
    </location>
</feature>
<evidence type="ECO:0000256" key="2">
    <source>
        <dbReference type="ARBA" id="ARBA00022527"/>
    </source>
</evidence>
<dbReference type="GeneID" id="19170256"/>
<dbReference type="SMART" id="SM00220">
    <property type="entry name" value="S_TKc"/>
    <property type="match status" value="1"/>
</dbReference>
<dbReference type="EC" id="2.7.11.1" evidence="1"/>
<evidence type="ECO:0000256" key="7">
    <source>
        <dbReference type="ARBA" id="ARBA00047899"/>
    </source>
</evidence>
<dbReference type="InterPro" id="IPR017441">
    <property type="entry name" value="Protein_kinase_ATP_BS"/>
</dbReference>
<protein>
    <recommendedName>
        <fullName evidence="1">non-specific serine/threonine protein kinase</fullName>
        <ecNumber evidence="1">2.7.11.1</ecNumber>
    </recommendedName>
</protein>
<dbReference type="InterPro" id="IPR000719">
    <property type="entry name" value="Prot_kinase_dom"/>
</dbReference>
<keyword evidence="4 9" id="KW-0547">Nucleotide-binding</keyword>
<evidence type="ECO:0000313" key="12">
    <source>
        <dbReference type="Proteomes" id="UP000019478"/>
    </source>
</evidence>
<sequence length="390" mass="44656">MTITTTGLSQPLEEERLPWYHPDQFYPMRIGETINSRYRVLGKLGYGAYSTVWLCRNMDDDDYVAVKVCTRTREAEAAQSARTYRELRFYEHVSSLDSQHPGQYYIRGLYETFQLDGPTGQHLCLVHPPMHMTIRELQYQNSSQRLTALLLKWTLRNVLNVLSFLHDEAKVIHTDINPSNIMLTIEDESLLSDFERAEIEEPSPMKVLNDGRAIYASRKLGLPKGLLWGQPVLCDFGEARIGDSHTGLIQPEQYRAPEVLFNMGWTSSVDIWNIAVLIWDLFENQQLFHAHDENNQPSATHHVAEMVAYLGLPLLEYMHRSEITSKVFDEQGGWKAADGVDVPPLSLEESVTGLQADDKADFLAFVRSMLTWLPEERRGATEILKDPWLG</sequence>
<dbReference type="PANTHER" id="PTHR47634:SF9">
    <property type="entry name" value="PROTEIN KINASE DOMAIN-CONTAINING PROTEIN-RELATED"/>
    <property type="match status" value="1"/>
</dbReference>
<evidence type="ECO:0000256" key="5">
    <source>
        <dbReference type="ARBA" id="ARBA00022777"/>
    </source>
</evidence>
<proteinExistence type="predicted"/>
<evidence type="ECO:0000256" key="8">
    <source>
        <dbReference type="ARBA" id="ARBA00048679"/>
    </source>
</evidence>
<dbReference type="Gene3D" id="3.30.200.20">
    <property type="entry name" value="Phosphorylase Kinase, domain 1"/>
    <property type="match status" value="1"/>
</dbReference>
<keyword evidence="3" id="KW-0808">Transferase</keyword>
<comment type="catalytic activity">
    <reaction evidence="7">
        <text>L-threonyl-[protein] + ATP = O-phospho-L-threonyl-[protein] + ADP + H(+)</text>
        <dbReference type="Rhea" id="RHEA:46608"/>
        <dbReference type="Rhea" id="RHEA-COMP:11060"/>
        <dbReference type="Rhea" id="RHEA-COMP:11605"/>
        <dbReference type="ChEBI" id="CHEBI:15378"/>
        <dbReference type="ChEBI" id="CHEBI:30013"/>
        <dbReference type="ChEBI" id="CHEBI:30616"/>
        <dbReference type="ChEBI" id="CHEBI:61977"/>
        <dbReference type="ChEBI" id="CHEBI:456216"/>
        <dbReference type="EC" id="2.7.11.1"/>
    </reaction>
</comment>
<gene>
    <name evidence="11" type="ORF">A1O3_06146</name>
</gene>
<dbReference type="Gene3D" id="1.10.510.10">
    <property type="entry name" value="Transferase(Phosphotransferase) domain 1"/>
    <property type="match status" value="1"/>
</dbReference>
<dbReference type="Pfam" id="PF00069">
    <property type="entry name" value="Pkinase"/>
    <property type="match status" value="2"/>
</dbReference>
<dbReference type="GO" id="GO:0004674">
    <property type="term" value="F:protein serine/threonine kinase activity"/>
    <property type="evidence" value="ECO:0007669"/>
    <property type="project" value="UniProtKB-KW"/>
</dbReference>
<dbReference type="STRING" id="1182542.W9XQ67"/>
<dbReference type="InterPro" id="IPR051334">
    <property type="entry name" value="SRPK"/>
</dbReference>